<proteinExistence type="inferred from homology"/>
<dbReference type="SMART" id="SM00102">
    <property type="entry name" value="ADF"/>
    <property type="match status" value="1"/>
</dbReference>
<dbReference type="SMART" id="SM00326">
    <property type="entry name" value="SH3"/>
    <property type="match status" value="2"/>
</dbReference>
<keyword evidence="12" id="KW-1185">Reference proteome</keyword>
<reference evidence="11 12" key="1">
    <citation type="submission" date="2017-01" db="EMBL/GenBank/DDBJ databases">
        <authorList>
            <person name="Mah S.A."/>
            <person name="Swanson W.J."/>
            <person name="Moy G.W."/>
            <person name="Vacquier V.D."/>
        </authorList>
    </citation>
    <scope>NUCLEOTIDE SEQUENCE [LARGE SCALE GENOMIC DNA]</scope>
    <source>
        <strain evidence="11 12">GSMNP</strain>
    </source>
</reference>
<dbReference type="Pfam" id="PF00241">
    <property type="entry name" value="Cofilin_ADF"/>
    <property type="match status" value="1"/>
</dbReference>
<dbReference type="SUPFAM" id="SSF50044">
    <property type="entry name" value="SH3-domain"/>
    <property type="match status" value="2"/>
</dbReference>
<feature type="compositionally biased region" description="Polar residues" evidence="8">
    <location>
        <begin position="339"/>
        <end position="359"/>
    </location>
</feature>
<dbReference type="Gene3D" id="2.30.30.40">
    <property type="entry name" value="SH3 Domains"/>
    <property type="match status" value="2"/>
</dbReference>
<evidence type="ECO:0000256" key="5">
    <source>
        <dbReference type="ARBA" id="ARBA00023212"/>
    </source>
</evidence>
<evidence type="ECO:0000256" key="3">
    <source>
        <dbReference type="ARBA" id="ARBA00022490"/>
    </source>
</evidence>
<feature type="domain" description="ADF-H" evidence="10">
    <location>
        <begin position="6"/>
        <end position="135"/>
    </location>
</feature>
<dbReference type="PANTHER" id="PTHR10829">
    <property type="entry name" value="CORTACTIN AND DREBRIN"/>
    <property type="match status" value="1"/>
</dbReference>
<evidence type="ECO:0000256" key="6">
    <source>
        <dbReference type="ARBA" id="ARBA00038052"/>
    </source>
</evidence>
<feature type="compositionally biased region" description="Polar residues" evidence="8">
    <location>
        <begin position="209"/>
        <end position="223"/>
    </location>
</feature>
<gene>
    <name evidence="11" type="ORF">AYI70_g514</name>
</gene>
<evidence type="ECO:0000259" key="10">
    <source>
        <dbReference type="PROSITE" id="PS51263"/>
    </source>
</evidence>
<feature type="region of interest" description="Disordered" evidence="8">
    <location>
        <begin position="260"/>
        <end position="301"/>
    </location>
</feature>
<dbReference type="InterPro" id="IPR036028">
    <property type="entry name" value="SH3-like_dom_sf"/>
</dbReference>
<dbReference type="OrthoDB" id="5971719at2759"/>
<dbReference type="FunFam" id="3.40.20.10:FF:000018">
    <property type="entry name" value="Coactosin-like 1"/>
    <property type="match status" value="1"/>
</dbReference>
<keyword evidence="4" id="KW-0009">Actin-binding</keyword>
<dbReference type="PROSITE" id="PS50002">
    <property type="entry name" value="SH3"/>
    <property type="match status" value="2"/>
</dbReference>
<keyword evidence="3" id="KW-0963">Cytoplasm</keyword>
<dbReference type="GO" id="GO:0051015">
    <property type="term" value="F:actin filament binding"/>
    <property type="evidence" value="ECO:0007669"/>
    <property type="project" value="TreeGrafter"/>
</dbReference>
<evidence type="ECO:0000256" key="8">
    <source>
        <dbReference type="SAM" id="MobiDB-lite"/>
    </source>
</evidence>
<feature type="compositionally biased region" description="Polar residues" evidence="8">
    <location>
        <begin position="173"/>
        <end position="184"/>
    </location>
</feature>
<feature type="compositionally biased region" description="Low complexity" evidence="8">
    <location>
        <begin position="279"/>
        <end position="297"/>
    </location>
</feature>
<dbReference type="CDD" id="cd11819">
    <property type="entry name" value="SH3_Cortactin_like"/>
    <property type="match status" value="2"/>
</dbReference>
<dbReference type="Pfam" id="PF00018">
    <property type="entry name" value="SH3_1"/>
    <property type="match status" value="2"/>
</dbReference>
<dbReference type="PROSITE" id="PS51263">
    <property type="entry name" value="ADF_H"/>
    <property type="match status" value="1"/>
</dbReference>
<organism evidence="11 12">
    <name type="scientific">Smittium culicis</name>
    <dbReference type="NCBI Taxonomy" id="133412"/>
    <lineage>
        <taxon>Eukaryota</taxon>
        <taxon>Fungi</taxon>
        <taxon>Fungi incertae sedis</taxon>
        <taxon>Zoopagomycota</taxon>
        <taxon>Kickxellomycotina</taxon>
        <taxon>Harpellomycetes</taxon>
        <taxon>Harpellales</taxon>
        <taxon>Legeriomycetaceae</taxon>
        <taxon>Smittium</taxon>
    </lineage>
</organism>
<feature type="compositionally biased region" description="Polar residues" evidence="8">
    <location>
        <begin position="590"/>
        <end position="605"/>
    </location>
</feature>
<feature type="region of interest" description="Disordered" evidence="8">
    <location>
        <begin position="384"/>
        <end position="414"/>
    </location>
</feature>
<evidence type="ECO:0000259" key="9">
    <source>
        <dbReference type="PROSITE" id="PS50002"/>
    </source>
</evidence>
<dbReference type="InterPro" id="IPR002108">
    <property type="entry name" value="ADF-H"/>
</dbReference>
<feature type="region of interest" description="Disordered" evidence="8">
    <location>
        <begin position="338"/>
        <end position="371"/>
    </location>
</feature>
<feature type="domain" description="SH3" evidence="9">
    <location>
        <begin position="671"/>
        <end position="731"/>
    </location>
</feature>
<keyword evidence="2 7" id="KW-0728">SH3 domain</keyword>
<dbReference type="GO" id="GO:0030864">
    <property type="term" value="C:cortical actin cytoskeleton"/>
    <property type="evidence" value="ECO:0007669"/>
    <property type="project" value="TreeGrafter"/>
</dbReference>
<dbReference type="PANTHER" id="PTHR10829:SF25">
    <property type="entry name" value="DREBRIN-LIKE PROTEIN"/>
    <property type="match status" value="1"/>
</dbReference>
<dbReference type="InterPro" id="IPR001452">
    <property type="entry name" value="SH3_domain"/>
</dbReference>
<dbReference type="Proteomes" id="UP000187283">
    <property type="component" value="Unassembled WGS sequence"/>
</dbReference>
<dbReference type="AlphaFoldDB" id="A0A1R1YGQ4"/>
<dbReference type="Gene3D" id="3.40.20.10">
    <property type="entry name" value="Severin"/>
    <property type="match status" value="1"/>
</dbReference>
<accession>A0A1R1YGQ4</accession>
<evidence type="ECO:0000256" key="7">
    <source>
        <dbReference type="PROSITE-ProRule" id="PRU00192"/>
    </source>
</evidence>
<feature type="compositionally biased region" description="Low complexity" evidence="8">
    <location>
        <begin position="516"/>
        <end position="531"/>
    </location>
</feature>
<evidence type="ECO:0000313" key="12">
    <source>
        <dbReference type="Proteomes" id="UP000187283"/>
    </source>
</evidence>
<comment type="caution">
    <text evidence="11">The sequence shown here is derived from an EMBL/GenBank/DDBJ whole genome shotgun (WGS) entry which is preliminary data.</text>
</comment>
<dbReference type="PRINTS" id="PR00452">
    <property type="entry name" value="SH3DOMAIN"/>
</dbReference>
<dbReference type="InterPro" id="IPR029006">
    <property type="entry name" value="ADF-H/Gelsolin-like_dom_sf"/>
</dbReference>
<comment type="similarity">
    <text evidence="6">Belongs to the actin-binding proteins ADF family. Coactosin subfamily.</text>
</comment>
<feature type="compositionally biased region" description="Low complexity" evidence="8">
    <location>
        <begin position="644"/>
        <end position="660"/>
    </location>
</feature>
<dbReference type="GO" id="GO:0030833">
    <property type="term" value="P:regulation of actin filament polymerization"/>
    <property type="evidence" value="ECO:0007669"/>
    <property type="project" value="TreeGrafter"/>
</dbReference>
<feature type="compositionally biased region" description="Low complexity" evidence="8">
    <location>
        <begin position="498"/>
        <end position="509"/>
    </location>
</feature>
<dbReference type="GO" id="GO:0005884">
    <property type="term" value="C:actin filament"/>
    <property type="evidence" value="ECO:0007669"/>
    <property type="project" value="TreeGrafter"/>
</dbReference>
<feature type="domain" description="SH3" evidence="9">
    <location>
        <begin position="432"/>
        <end position="493"/>
    </location>
</feature>
<keyword evidence="5" id="KW-0206">Cytoskeleton</keyword>
<feature type="region of interest" description="Disordered" evidence="8">
    <location>
        <begin position="498"/>
        <end position="661"/>
    </location>
</feature>
<name>A0A1R1YGQ4_9FUNG</name>
<evidence type="ECO:0000313" key="11">
    <source>
        <dbReference type="EMBL" id="OMJ25995.1"/>
    </source>
</evidence>
<dbReference type="SUPFAM" id="SSF55753">
    <property type="entry name" value="Actin depolymerizing proteins"/>
    <property type="match status" value="1"/>
</dbReference>
<dbReference type="GO" id="GO:0030427">
    <property type="term" value="C:site of polarized growth"/>
    <property type="evidence" value="ECO:0007669"/>
    <property type="project" value="TreeGrafter"/>
</dbReference>
<dbReference type="PRINTS" id="PR00499">
    <property type="entry name" value="P67PHOX"/>
</dbReference>
<dbReference type="EMBL" id="LSSN01000081">
    <property type="protein sequence ID" value="OMJ25995.1"/>
    <property type="molecule type" value="Genomic_DNA"/>
</dbReference>
<evidence type="ECO:0000256" key="1">
    <source>
        <dbReference type="ARBA" id="ARBA00004245"/>
    </source>
</evidence>
<feature type="compositionally biased region" description="Polar residues" evidence="8">
    <location>
        <begin position="190"/>
        <end position="199"/>
    </location>
</feature>
<feature type="region of interest" description="Disordered" evidence="8">
    <location>
        <begin position="153"/>
        <end position="248"/>
    </location>
</feature>
<feature type="compositionally biased region" description="Pro residues" evidence="8">
    <location>
        <begin position="549"/>
        <end position="560"/>
    </location>
</feature>
<feature type="compositionally biased region" description="Low complexity" evidence="8">
    <location>
        <begin position="260"/>
        <end position="270"/>
    </location>
</feature>
<comment type="subcellular location">
    <subcellularLocation>
        <location evidence="1">Cytoplasm</location>
        <location evidence="1">Cytoskeleton</location>
    </subcellularLocation>
</comment>
<protein>
    <submittedName>
        <fullName evidence="11">Drebrin-like protein B</fullName>
    </submittedName>
</protein>
<dbReference type="STRING" id="133412.A0A1R1YGQ4"/>
<dbReference type="CDD" id="cd11281">
    <property type="entry name" value="ADF_drebrin_like"/>
    <property type="match status" value="1"/>
</dbReference>
<feature type="compositionally biased region" description="Pro residues" evidence="8">
    <location>
        <begin position="532"/>
        <end position="542"/>
    </location>
</feature>
<sequence>MSNQVNFSTHSSQIHSAHERILAADPEISWAVFGFDKGSNDLKVDATGSEGLEELVEEFDSGKVQYAFYRFSDPKTKLNKFVFFSWCGSGVPVFKKGLLGSQIGDVQNVLKGYHVSINARSDDDILPESIMEKIEESSGSRYDNQYSKKIISPKPLMSTSNIPPQPKIATKPTGYSNKYSSPKNIPSKPNLDSYSSRSYNFPARKTLSPDLTTPKITDSSISNIPREKKSEPTQASLGTKPLFTNAKPVSSIFGPKKFSSQNFSSSSNTSKPIQSAKINSNSNLYGNSNSPSNYNPSTGANRISTASEKHRLNATDTVVASNLSQADQTKSELEMLRNKNLNNRKPSNSGTSFNYQNREPNAINPIPSDIDKLSKDLTKSTTITNQRKYSLSSPFNQSVNNDNSSKTTYHSKSQSVEYNNSQLNKNVETKIISSKQAVVMYTYQAEESNEMDLYEGEIITDIEVIDDGWWSGKSLNSDRSGLFPANFVEFIETDNVGSVSSDPSGVPTSHDILQEQSQSSPKSAQPNSSLSSPPPPPPPPAPQLNTFSPPLPPPPAPAPAPQLNTFSPPPPPPAPQLNTFSPPLPPLPPKTTSLHETAYGNNIDSSVHDLPPALPSRRVAEIPSVSDESEAPPPLPRRQDNDGNHVNSNFSNVNSSNTNSAIHQDTVDDFSTSYKAVALYDYSALEDGELSFDEGELITNVDFPSDEWWQGFNSKGQFGLFPANYVELSKN</sequence>
<evidence type="ECO:0000256" key="2">
    <source>
        <dbReference type="ARBA" id="ARBA00022443"/>
    </source>
</evidence>
<evidence type="ECO:0000256" key="4">
    <source>
        <dbReference type="ARBA" id="ARBA00023203"/>
    </source>
</evidence>